<dbReference type="OrthoDB" id="9805698at2"/>
<dbReference type="eggNOG" id="COG0639">
    <property type="taxonomic scope" value="Bacteria"/>
</dbReference>
<dbReference type="Gene3D" id="3.40.50.300">
    <property type="entry name" value="P-loop containing nucleotide triphosphate hydrolases"/>
    <property type="match status" value="1"/>
</dbReference>
<dbReference type="SUPFAM" id="SSF52540">
    <property type="entry name" value="P-loop containing nucleoside triphosphate hydrolases"/>
    <property type="match status" value="1"/>
</dbReference>
<comment type="caution">
    <text evidence="3">The sequence shown here is derived from an EMBL/GenBank/DDBJ whole genome shotgun (WGS) entry which is preliminary data.</text>
</comment>
<keyword evidence="4" id="KW-1185">Reference proteome</keyword>
<dbReference type="AlphaFoldDB" id="A0A081L8F6"/>
<dbReference type="Pfam" id="PF00149">
    <property type="entry name" value="Metallophos"/>
    <property type="match status" value="1"/>
</dbReference>
<gene>
    <name evidence="3" type="ORF">BA70_08515</name>
</gene>
<evidence type="ECO:0000259" key="2">
    <source>
        <dbReference type="Pfam" id="PF09511"/>
    </source>
</evidence>
<dbReference type="Pfam" id="PF09511">
    <property type="entry name" value="RNA_lig_T4_1"/>
    <property type="match status" value="1"/>
</dbReference>
<dbReference type="GO" id="GO:0003972">
    <property type="term" value="F:RNA ligase (ATP) activity"/>
    <property type="evidence" value="ECO:0007669"/>
    <property type="project" value="TreeGrafter"/>
</dbReference>
<dbReference type="Pfam" id="PF13671">
    <property type="entry name" value="AAA_33"/>
    <property type="match status" value="1"/>
</dbReference>
<dbReference type="InterPro" id="IPR004843">
    <property type="entry name" value="Calcineurin-like_PHP"/>
</dbReference>
<dbReference type="Gene3D" id="3.60.21.10">
    <property type="match status" value="1"/>
</dbReference>
<accession>A0A081L8F6</accession>
<name>A0A081L8F6_9BACI</name>
<evidence type="ECO:0000313" key="4">
    <source>
        <dbReference type="Proteomes" id="UP000028091"/>
    </source>
</evidence>
<reference evidence="3 4" key="1">
    <citation type="submission" date="2012-09" db="EMBL/GenBank/DDBJ databases">
        <title>Genome Sequence of Bacillus sp. DW5-4.</title>
        <authorList>
            <person name="Lai Q."/>
            <person name="Liu Y."/>
            <person name="Shao Z."/>
        </authorList>
    </citation>
    <scope>NUCLEOTIDE SEQUENCE [LARGE SCALE GENOMIC DNA]</scope>
    <source>
        <strain evidence="3 4">DW5-4</strain>
    </source>
</reference>
<dbReference type="EMBL" id="JOTP01000021">
    <property type="protein sequence ID" value="KEP25532.1"/>
    <property type="molecule type" value="Genomic_DNA"/>
</dbReference>
<dbReference type="InterPro" id="IPR027417">
    <property type="entry name" value="P-loop_NTPase"/>
</dbReference>
<dbReference type="InterPro" id="IPR029052">
    <property type="entry name" value="Metallo-depent_PP-like"/>
</dbReference>
<feature type="domain" description="Calcineurin-like phosphoesterase" evidence="1">
    <location>
        <begin position="175"/>
        <end position="350"/>
    </location>
</feature>
<dbReference type="GO" id="GO:0006388">
    <property type="term" value="P:tRNA splicing, via endonucleolytic cleavage and ligation"/>
    <property type="evidence" value="ECO:0007669"/>
    <property type="project" value="TreeGrafter"/>
</dbReference>
<evidence type="ECO:0000313" key="3">
    <source>
        <dbReference type="EMBL" id="KEP25532.1"/>
    </source>
</evidence>
<protein>
    <submittedName>
        <fullName evidence="3">Phosphatase</fullName>
    </submittedName>
</protein>
<dbReference type="PANTHER" id="PTHR32004">
    <property type="entry name" value="TRNA LIGASE"/>
    <property type="match status" value="1"/>
</dbReference>
<dbReference type="SUPFAM" id="SSF56300">
    <property type="entry name" value="Metallo-dependent phosphatases"/>
    <property type="match status" value="1"/>
</dbReference>
<dbReference type="eggNOG" id="COG5324">
    <property type="taxonomic scope" value="Bacteria"/>
</dbReference>
<dbReference type="PANTHER" id="PTHR32004:SF1">
    <property type="entry name" value="TRNA LIGASE"/>
    <property type="match status" value="1"/>
</dbReference>
<dbReference type="eggNOG" id="COG4639">
    <property type="taxonomic scope" value="Bacteria"/>
</dbReference>
<organism evidence="3 4">
    <name type="scientific">Bacillus zhangzhouensis</name>
    <dbReference type="NCBI Taxonomy" id="1178540"/>
    <lineage>
        <taxon>Bacteria</taxon>
        <taxon>Bacillati</taxon>
        <taxon>Bacillota</taxon>
        <taxon>Bacilli</taxon>
        <taxon>Bacillales</taxon>
        <taxon>Bacillaceae</taxon>
        <taxon>Bacillus</taxon>
    </lineage>
</organism>
<dbReference type="GO" id="GO:0016787">
    <property type="term" value="F:hydrolase activity"/>
    <property type="evidence" value="ECO:0007669"/>
    <property type="project" value="InterPro"/>
</dbReference>
<dbReference type="InterPro" id="IPR019039">
    <property type="entry name" value="T4-Rnl1-like_N"/>
</dbReference>
<dbReference type="RefSeq" id="WP_034323783.1">
    <property type="nucleotide sequence ID" value="NZ_JOTP01000021.1"/>
</dbReference>
<proteinExistence type="predicted"/>
<sequence>MRTLVLLRGLPGVGKSTWIKEQGLEPYTLSADQIRLLTQPPQLSVNGKPEITSKHDHKVWSLLFDLLTARMERGDFTVIDATHVTSKSISQYKSLATTYRYRVYVVDFTQVPLETALLQNRSREPHKVVRESVLYQMNERLKTEKVPSWVTVLQPEEYPHVMTYQPRSFDQYEAIHVFGDIHGCHTALNTYLQGDIKENELYIFAGDLLDRGIENKEVLEWMLAHRECRNVIVIEGNHDQHLYRFAHGEKVRSNMFNRHTAPEIEAADFDLKEVRKFVRTFHQLTYFTYHGQTYLVTHGGLAHLPEELLHVSTQQLIHGVGEYSDDIDHLFVQNTAGLDIIQIHGHRNLYRLPIQAADRSYNLEGQVEFGGQLRVLKITADGIETHEIDNPVYRASEKKQSVSVQPDISLDDFLAHLDQHEYVQELKLPHHISSFNFTKKAFSERQWDDVNVKARGLFVNMASKQIVSRSYNKFFNIDERPETRMQHLVNHLQFPVTVYDKANGYLGTVGYNEMGDELVFTSKSYTSHVKQNPHAFWVEELFYATFNDVQVDYIKSYVRDNHVSLVFEVILPEKDPHIITYDQDQLILLDIVKRQLSYEKAPFAEVKRLSEQLGMSCKQEVVAFQDWTSFYKWYQAVSHDDSIKEEGYVIEDNRGFMTKLKLPYYQFWKQMRAIKQRVADKRSAQKYMQALQTAEQARFYTWLLEQDPKNVRNSSIIELRSQFEQSDAALLNNDGINA</sequence>
<dbReference type="Proteomes" id="UP000028091">
    <property type="component" value="Unassembled WGS sequence"/>
</dbReference>
<feature type="domain" description="T4 RNA ligase 1-like N-terminal" evidence="2">
    <location>
        <begin position="453"/>
        <end position="665"/>
    </location>
</feature>
<evidence type="ECO:0000259" key="1">
    <source>
        <dbReference type="Pfam" id="PF00149"/>
    </source>
</evidence>